<keyword evidence="1" id="KW-0472">Membrane</keyword>
<organism evidence="2 3">
    <name type="scientific">Bombilactobacillus mellifer</name>
    <dbReference type="NCBI Taxonomy" id="1218492"/>
    <lineage>
        <taxon>Bacteria</taxon>
        <taxon>Bacillati</taxon>
        <taxon>Bacillota</taxon>
        <taxon>Bacilli</taxon>
        <taxon>Lactobacillales</taxon>
        <taxon>Lactobacillaceae</taxon>
        <taxon>Bombilactobacillus</taxon>
    </lineage>
</organism>
<feature type="transmembrane region" description="Helical" evidence="1">
    <location>
        <begin position="208"/>
        <end position="226"/>
    </location>
</feature>
<dbReference type="PATRIC" id="fig|1218492.5.peg.345"/>
<keyword evidence="1" id="KW-0812">Transmembrane</keyword>
<gene>
    <name evidence="2" type="ORF">JG30_02330</name>
</gene>
<keyword evidence="1" id="KW-1133">Transmembrane helix</keyword>
<feature type="transmembrane region" description="Helical" evidence="1">
    <location>
        <begin position="116"/>
        <end position="133"/>
    </location>
</feature>
<dbReference type="HOGENOM" id="CLU_1060870_0_0_9"/>
<feature type="transmembrane region" description="Helical" evidence="1">
    <location>
        <begin position="153"/>
        <end position="171"/>
    </location>
</feature>
<evidence type="ECO:0000313" key="2">
    <source>
        <dbReference type="EMBL" id="KJY62784.1"/>
    </source>
</evidence>
<protein>
    <submittedName>
        <fullName evidence="2">Uncharacterized protein</fullName>
    </submittedName>
</protein>
<accession>A0A0F4LWV0</accession>
<feature type="transmembrane region" description="Helical" evidence="1">
    <location>
        <begin position="183"/>
        <end position="201"/>
    </location>
</feature>
<evidence type="ECO:0000313" key="3">
    <source>
        <dbReference type="Proteomes" id="UP000033558"/>
    </source>
</evidence>
<proteinExistence type="predicted"/>
<evidence type="ECO:0000256" key="1">
    <source>
        <dbReference type="SAM" id="Phobius"/>
    </source>
</evidence>
<dbReference type="EMBL" id="JXJQ01000003">
    <property type="protein sequence ID" value="KJY62784.1"/>
    <property type="molecule type" value="Genomic_DNA"/>
</dbReference>
<dbReference type="AlphaFoldDB" id="A0A0F4LWV0"/>
<dbReference type="OrthoDB" id="1655249at2"/>
<name>A0A0F4LWV0_9LACO</name>
<keyword evidence="3" id="KW-1185">Reference proteome</keyword>
<dbReference type="STRING" id="1218492.JG30_02330"/>
<sequence length="261" mass="29583">MNEYLKNNQLLHKLHGLNYVYAETLVEYLRTYWSKDVQAVEEAITDVLSDMIEAQSDGLSAKEYFGSDPQTAADAIIRQLPSASLRQWLLQFWPALNILGVSVIVLTLFLGPGPQSQGIVVSALAAILIACFFHPLSQSLKFNHWQSKTKWQLVEIVLFLIVIWGLTFEIFKKDLVLPLSQKPLIGLAGIVLFLLGNLALCGHFQKMTLPWIVYWLIQIPLLGLSLVIVLNAWQGLAVSCLEYLWALLLVRKQKDRSYFLE</sequence>
<dbReference type="Proteomes" id="UP000033558">
    <property type="component" value="Unassembled WGS sequence"/>
</dbReference>
<dbReference type="SUPFAM" id="SSF158560">
    <property type="entry name" value="BH3980-like"/>
    <property type="match status" value="1"/>
</dbReference>
<dbReference type="RefSeq" id="WP_046315474.1">
    <property type="nucleotide sequence ID" value="NZ_JBHSZT010000003.1"/>
</dbReference>
<feature type="transmembrane region" description="Helical" evidence="1">
    <location>
        <begin position="88"/>
        <end position="110"/>
    </location>
</feature>
<reference evidence="2 3" key="1">
    <citation type="submission" date="2015-01" db="EMBL/GenBank/DDBJ databases">
        <title>Comparative genomics of the lactic acid bacteria isolated from the honey bee gut.</title>
        <authorList>
            <person name="Ellegaard K.M."/>
            <person name="Tamarit D."/>
            <person name="Javelind E."/>
            <person name="Olofsson T."/>
            <person name="Andersson S.G."/>
            <person name="Vasquez A."/>
        </authorList>
    </citation>
    <scope>NUCLEOTIDE SEQUENCE [LARGE SCALE GENOMIC DNA]</scope>
    <source>
        <strain evidence="2 3">Bin4</strain>
    </source>
</reference>
<comment type="caution">
    <text evidence="2">The sequence shown here is derived from an EMBL/GenBank/DDBJ whole genome shotgun (WGS) entry which is preliminary data.</text>
</comment>